<reference evidence="3" key="1">
    <citation type="submission" date="2022-10" db="EMBL/GenBank/DDBJ databases">
        <title>Genome assembly of Pristionchus species.</title>
        <authorList>
            <person name="Yoshida K."/>
            <person name="Sommer R.J."/>
        </authorList>
    </citation>
    <scope>NUCLEOTIDE SEQUENCE [LARGE SCALE GENOMIC DNA]</scope>
    <source>
        <strain evidence="3">RS5460</strain>
    </source>
</reference>
<organism evidence="2 3">
    <name type="scientific">Pristionchus mayeri</name>
    <dbReference type="NCBI Taxonomy" id="1317129"/>
    <lineage>
        <taxon>Eukaryota</taxon>
        <taxon>Metazoa</taxon>
        <taxon>Ecdysozoa</taxon>
        <taxon>Nematoda</taxon>
        <taxon>Chromadorea</taxon>
        <taxon>Rhabditida</taxon>
        <taxon>Rhabditina</taxon>
        <taxon>Diplogasteromorpha</taxon>
        <taxon>Diplogasteroidea</taxon>
        <taxon>Neodiplogasteridae</taxon>
        <taxon>Pristionchus</taxon>
    </lineage>
</organism>
<accession>A0AAN4ZM81</accession>
<comment type="caution">
    <text evidence="2">The sequence shown here is derived from an EMBL/GenBank/DDBJ whole genome shotgun (WGS) entry which is preliminary data.</text>
</comment>
<evidence type="ECO:0000313" key="2">
    <source>
        <dbReference type="EMBL" id="GMR43897.1"/>
    </source>
</evidence>
<dbReference type="PANTHER" id="PTHR46536">
    <property type="entry name" value="ARL14 EFFECTOR PROTEIN"/>
    <property type="match status" value="1"/>
</dbReference>
<feature type="domain" description="ARF7 effector protein C-terminal" evidence="1">
    <location>
        <begin position="37"/>
        <end position="143"/>
    </location>
</feature>
<dbReference type="EMBL" id="BTRK01000003">
    <property type="protein sequence ID" value="GMR43897.1"/>
    <property type="molecule type" value="Genomic_DNA"/>
</dbReference>
<sequence>MSTRRSTRSRADETKNVVKGFDIEGLDDLDTQAKVQKLSRSLHFDNPGRKLAGFEEEIGTGSRQKRAAAANAAKKLVKEEHAEHWSAFVHNVNGRLISDDREFMLCDCLNPKCTEGCFWPCAECGSRRCSSVCQRLRSFAIASTAQSGGGVGDKTKTMNPCIPPSCFDSQKNFIM</sequence>
<gene>
    <name evidence="2" type="ORF">PMAYCL1PPCAC_14092</name>
</gene>
<evidence type="ECO:0000259" key="1">
    <source>
        <dbReference type="Pfam" id="PF14949"/>
    </source>
</evidence>
<dbReference type="Proteomes" id="UP001328107">
    <property type="component" value="Unassembled WGS sequence"/>
</dbReference>
<protein>
    <recommendedName>
        <fullName evidence="1">ARF7 effector protein C-terminal domain-containing protein</fullName>
    </recommendedName>
</protein>
<proteinExistence type="predicted"/>
<evidence type="ECO:0000313" key="3">
    <source>
        <dbReference type="Proteomes" id="UP001328107"/>
    </source>
</evidence>
<keyword evidence="3" id="KW-1185">Reference proteome</keyword>
<dbReference type="PANTHER" id="PTHR46536:SF3">
    <property type="entry name" value="ARF7 EFFECTOR PROTEIN C-TERMINAL DOMAIN-CONTAINING PROTEIN"/>
    <property type="match status" value="1"/>
</dbReference>
<name>A0AAN4ZM81_9BILA</name>
<dbReference type="Pfam" id="PF14949">
    <property type="entry name" value="ARF7EP_C"/>
    <property type="match status" value="1"/>
</dbReference>
<dbReference type="InterPro" id="IPR029264">
    <property type="entry name" value="ARF7EP_C"/>
</dbReference>
<dbReference type="AlphaFoldDB" id="A0AAN4ZM81"/>